<dbReference type="Proteomes" id="UP001295423">
    <property type="component" value="Unassembled WGS sequence"/>
</dbReference>
<dbReference type="InterPro" id="IPR036865">
    <property type="entry name" value="CRAL-TRIO_dom_sf"/>
</dbReference>
<protein>
    <recommendedName>
        <fullName evidence="2">DUF6824 domain-containing protein</fullName>
    </recommendedName>
</protein>
<proteinExistence type="predicted"/>
<evidence type="ECO:0000259" key="2">
    <source>
        <dbReference type="Pfam" id="PF20710"/>
    </source>
</evidence>
<feature type="compositionally biased region" description="Basic and acidic residues" evidence="1">
    <location>
        <begin position="50"/>
        <end position="62"/>
    </location>
</feature>
<feature type="compositionally biased region" description="Polar residues" evidence="1">
    <location>
        <begin position="31"/>
        <end position="43"/>
    </location>
</feature>
<evidence type="ECO:0000256" key="1">
    <source>
        <dbReference type="SAM" id="MobiDB-lite"/>
    </source>
</evidence>
<evidence type="ECO:0000313" key="3">
    <source>
        <dbReference type="EMBL" id="CAJ1937588.1"/>
    </source>
</evidence>
<name>A0AAD2FKG8_9STRA</name>
<accession>A0AAD2FKG8</accession>
<dbReference type="Gene3D" id="3.40.525.10">
    <property type="entry name" value="CRAL-TRIO lipid binding domain"/>
    <property type="match status" value="1"/>
</dbReference>
<organism evidence="3 4">
    <name type="scientific">Cylindrotheca closterium</name>
    <dbReference type="NCBI Taxonomy" id="2856"/>
    <lineage>
        <taxon>Eukaryota</taxon>
        <taxon>Sar</taxon>
        <taxon>Stramenopiles</taxon>
        <taxon>Ochrophyta</taxon>
        <taxon>Bacillariophyta</taxon>
        <taxon>Bacillariophyceae</taxon>
        <taxon>Bacillariophycidae</taxon>
        <taxon>Bacillariales</taxon>
        <taxon>Bacillariaceae</taxon>
        <taxon>Cylindrotheca</taxon>
    </lineage>
</organism>
<dbReference type="InterPro" id="IPR049227">
    <property type="entry name" value="DUF6824"/>
</dbReference>
<evidence type="ECO:0000313" key="4">
    <source>
        <dbReference type="Proteomes" id="UP001295423"/>
    </source>
</evidence>
<feature type="region of interest" description="Disordered" evidence="1">
    <location>
        <begin position="31"/>
        <end position="62"/>
    </location>
</feature>
<dbReference type="EMBL" id="CAKOGP040000668">
    <property type="protein sequence ID" value="CAJ1937588.1"/>
    <property type="molecule type" value="Genomic_DNA"/>
</dbReference>
<sequence length="495" mass="56580">MISPPPQKEMSKQGQSCFPFLDFCDSSQAINGSGIRHTQQPETSVIHAGNRQERQQNHEGNEMKETEELLAAEMNKLSAQERAKALDDLHCVGEGLQETPEMIQQSLAEFDHLVQTSSTNRIYSVAVKQNRAYVEDFEFRLKFLRANLHDARQSVNQMMSFLQQKALYFGEDKVANDIRPGELSGEEIGLMSSGFFQIQEGRDRSGRVIVYNSVNRIPGHCTVETMIRVIYHVFYNMLISKPEVQSKGIILVYYDESKGWGSPIFPDLNFQMKTNKFGNTLPICISSFHICLRSSPGSLALHNRMLQLLLKALPQGARTRARLHYGSDLERQYQLRGYGIPVENFPVDKSGNIRPEVQNAWCQEYLLENGTFAIEQQQEAGQDDDNAADRTPIQGGIWETDVLLGRGRLVQYHLGNIQFREVLDEEVSRFEKLARNQRRPACVDLTNKLIANNGTRFLKENGNDVWVECGFEEVMNKVSQFFRTRRRKMKDEGKL</sequence>
<gene>
    <name evidence="3" type="ORF">CYCCA115_LOCUS5719</name>
</gene>
<dbReference type="Pfam" id="PF20710">
    <property type="entry name" value="DUF6824"/>
    <property type="match status" value="1"/>
</dbReference>
<comment type="caution">
    <text evidence="3">The sequence shown here is derived from an EMBL/GenBank/DDBJ whole genome shotgun (WGS) entry which is preliminary data.</text>
</comment>
<dbReference type="SUPFAM" id="SSF52087">
    <property type="entry name" value="CRAL/TRIO domain"/>
    <property type="match status" value="1"/>
</dbReference>
<keyword evidence="4" id="KW-1185">Reference proteome</keyword>
<dbReference type="AlphaFoldDB" id="A0AAD2FKG8"/>
<reference evidence="3" key="1">
    <citation type="submission" date="2023-08" db="EMBL/GenBank/DDBJ databases">
        <authorList>
            <person name="Audoor S."/>
            <person name="Bilcke G."/>
        </authorList>
    </citation>
    <scope>NUCLEOTIDE SEQUENCE</scope>
</reference>
<feature type="domain" description="DUF6824" evidence="2">
    <location>
        <begin position="401"/>
        <end position="483"/>
    </location>
</feature>